<dbReference type="Proteomes" id="UP000885847">
    <property type="component" value="Unassembled WGS sequence"/>
</dbReference>
<sequence length="660" mass="73172">MFFVLFSFLVKFNVDCFGNPVPQGGFVVLDTLKVPLNEKGSAELQLEQGNYSFTLALPGYRVLKGRIGVMGDTTITLSPEPMSYYIPGIVVIADRYKKNVSDVSASVGFVSRADIALSGAFTTPGALELVPGVSIQRTGLYGRSDIIIRGIGTNGRRLGVYVDGRPEKMTLFDCSITHALPLHNVDRIEIVKGPFASLYGSEAEGGVVNIITRIPNTGIHIRGGSYNTGEIEVSGRLELQPHTIWATVKGMRSDGHLEHSKFSGEDYQGGFTGSILNWYLKGSYKYFSGWKQEPLAVGDTGMPSSEQVYRRGSFDLEIRRNIPSGEIKIKGFRTFGHHIFSDGWESRDRTSGLFLDYTVLGIKNLVGVAGIHYRDGYGERIGTPGAEFWKSDFSPFVHGSFEYGFLIVTGGGRYTISIVCGNGSSVEYKMHGYDGGIVLKTLLGKFRARYDKGFKIPSISETFLFSSGNPSLKPENIKNIEAGWSYNLRGRFYVDLSVFNTYTENFIRTVPTGSMPPFRFENADTLNEKGVEAMVRIVPLNGFDVSVGYIALDRGTKTLGVPLNTWNFKAIYTHSNITAMLDGRWVYNYFSGDNFTLPRNDYIVVNIGARMNLFKKGYVQVNIENILDTDYSIYVVDIPGSSGFYRMPGRSFYLSTGYEL</sequence>
<dbReference type="AlphaFoldDB" id="A0A7C0ZJB7"/>
<name>A0A7C0ZJB7_UNCW3</name>
<evidence type="ECO:0000256" key="1">
    <source>
        <dbReference type="ARBA" id="ARBA00004571"/>
    </source>
</evidence>
<dbReference type="Pfam" id="PF07715">
    <property type="entry name" value="Plug"/>
    <property type="match status" value="1"/>
</dbReference>
<dbReference type="PROSITE" id="PS52016">
    <property type="entry name" value="TONB_DEPENDENT_REC_3"/>
    <property type="match status" value="1"/>
</dbReference>
<keyword evidence="8 14" id="KW-0675">Receptor</keyword>
<evidence type="ECO:0000256" key="4">
    <source>
        <dbReference type="ARBA" id="ARBA00022692"/>
    </source>
</evidence>
<evidence type="ECO:0000256" key="7">
    <source>
        <dbReference type="ARBA" id="ARBA00023136"/>
    </source>
</evidence>
<dbReference type="InterPro" id="IPR039426">
    <property type="entry name" value="TonB-dep_rcpt-like"/>
</dbReference>
<keyword evidence="3 10" id="KW-1134">Transmembrane beta strand</keyword>
<dbReference type="SUPFAM" id="SSF56935">
    <property type="entry name" value="Porins"/>
    <property type="match status" value="1"/>
</dbReference>
<keyword evidence="9 10" id="KW-0998">Cell outer membrane</keyword>
<evidence type="ECO:0000256" key="8">
    <source>
        <dbReference type="ARBA" id="ARBA00023170"/>
    </source>
</evidence>
<accession>A0A7C0ZJB7</accession>
<reference evidence="14" key="1">
    <citation type="journal article" date="2020" name="mSystems">
        <title>Genome- and Community-Level Interaction Insights into Carbon Utilization and Element Cycling Functions of Hydrothermarchaeota in Hydrothermal Sediment.</title>
        <authorList>
            <person name="Zhou Z."/>
            <person name="Liu Y."/>
            <person name="Xu W."/>
            <person name="Pan J."/>
            <person name="Luo Z.H."/>
            <person name="Li M."/>
        </authorList>
    </citation>
    <scope>NUCLEOTIDE SEQUENCE [LARGE SCALE GENOMIC DNA]</scope>
    <source>
        <strain evidence="14">HyVt-102</strain>
    </source>
</reference>
<dbReference type="PANTHER" id="PTHR30069:SF29">
    <property type="entry name" value="HEMOGLOBIN AND HEMOGLOBIN-HAPTOGLOBIN-BINDING PROTEIN 1-RELATED"/>
    <property type="match status" value="1"/>
</dbReference>
<evidence type="ECO:0000259" key="13">
    <source>
        <dbReference type="Pfam" id="PF07715"/>
    </source>
</evidence>
<dbReference type="EMBL" id="DQWE01000399">
    <property type="protein sequence ID" value="HDI83825.1"/>
    <property type="molecule type" value="Genomic_DNA"/>
</dbReference>
<keyword evidence="2 10" id="KW-0813">Transport</keyword>
<dbReference type="InterPro" id="IPR012910">
    <property type="entry name" value="Plug_dom"/>
</dbReference>
<dbReference type="GO" id="GO:0009279">
    <property type="term" value="C:cell outer membrane"/>
    <property type="evidence" value="ECO:0007669"/>
    <property type="project" value="UniProtKB-SubCell"/>
</dbReference>
<dbReference type="InterPro" id="IPR036942">
    <property type="entry name" value="Beta-barrel_TonB_sf"/>
</dbReference>
<keyword evidence="7 10" id="KW-0472">Membrane</keyword>
<evidence type="ECO:0000256" key="2">
    <source>
        <dbReference type="ARBA" id="ARBA00022448"/>
    </source>
</evidence>
<keyword evidence="6 11" id="KW-0798">TonB box</keyword>
<evidence type="ECO:0000256" key="3">
    <source>
        <dbReference type="ARBA" id="ARBA00022452"/>
    </source>
</evidence>
<dbReference type="InterPro" id="IPR000531">
    <property type="entry name" value="Beta-barrel_TonB"/>
</dbReference>
<dbReference type="Pfam" id="PF00593">
    <property type="entry name" value="TonB_dep_Rec_b-barrel"/>
    <property type="match status" value="1"/>
</dbReference>
<evidence type="ECO:0000256" key="10">
    <source>
        <dbReference type="PROSITE-ProRule" id="PRU01360"/>
    </source>
</evidence>
<evidence type="ECO:0000256" key="5">
    <source>
        <dbReference type="ARBA" id="ARBA00022729"/>
    </source>
</evidence>
<evidence type="ECO:0000313" key="14">
    <source>
        <dbReference type="EMBL" id="HDI83825.1"/>
    </source>
</evidence>
<dbReference type="GO" id="GO:0044718">
    <property type="term" value="P:siderophore transmembrane transport"/>
    <property type="evidence" value="ECO:0007669"/>
    <property type="project" value="TreeGrafter"/>
</dbReference>
<proteinExistence type="inferred from homology"/>
<gene>
    <name evidence="14" type="ORF">ENF18_08570</name>
</gene>
<dbReference type="GO" id="GO:0015344">
    <property type="term" value="F:siderophore uptake transmembrane transporter activity"/>
    <property type="evidence" value="ECO:0007669"/>
    <property type="project" value="TreeGrafter"/>
</dbReference>
<comment type="similarity">
    <text evidence="10 11">Belongs to the TonB-dependent receptor family.</text>
</comment>
<feature type="domain" description="TonB-dependent receptor-like beta-barrel" evidence="12">
    <location>
        <begin position="259"/>
        <end position="626"/>
    </location>
</feature>
<comment type="subcellular location">
    <subcellularLocation>
        <location evidence="1 10">Cell outer membrane</location>
        <topology evidence="1 10">Multi-pass membrane protein</topology>
    </subcellularLocation>
</comment>
<evidence type="ECO:0000256" key="11">
    <source>
        <dbReference type="RuleBase" id="RU003357"/>
    </source>
</evidence>
<evidence type="ECO:0000256" key="9">
    <source>
        <dbReference type="ARBA" id="ARBA00023237"/>
    </source>
</evidence>
<evidence type="ECO:0000256" key="6">
    <source>
        <dbReference type="ARBA" id="ARBA00023077"/>
    </source>
</evidence>
<keyword evidence="4 10" id="KW-0812">Transmembrane</keyword>
<dbReference type="InterPro" id="IPR037066">
    <property type="entry name" value="Plug_dom_sf"/>
</dbReference>
<keyword evidence="5" id="KW-0732">Signal</keyword>
<dbReference type="PANTHER" id="PTHR30069">
    <property type="entry name" value="TONB-DEPENDENT OUTER MEMBRANE RECEPTOR"/>
    <property type="match status" value="1"/>
</dbReference>
<protein>
    <submittedName>
        <fullName evidence="14">TonB-dependent receptor</fullName>
    </submittedName>
</protein>
<feature type="domain" description="TonB-dependent receptor plug" evidence="13">
    <location>
        <begin position="100"/>
        <end position="207"/>
    </location>
</feature>
<comment type="caution">
    <text evidence="14">The sequence shown here is derived from an EMBL/GenBank/DDBJ whole genome shotgun (WGS) entry which is preliminary data.</text>
</comment>
<dbReference type="Gene3D" id="2.170.130.10">
    <property type="entry name" value="TonB-dependent receptor, plug domain"/>
    <property type="match status" value="1"/>
</dbReference>
<evidence type="ECO:0000259" key="12">
    <source>
        <dbReference type="Pfam" id="PF00593"/>
    </source>
</evidence>
<organism evidence="14">
    <name type="scientific">candidate division WOR-3 bacterium</name>
    <dbReference type="NCBI Taxonomy" id="2052148"/>
    <lineage>
        <taxon>Bacteria</taxon>
        <taxon>Bacteria division WOR-3</taxon>
    </lineage>
</organism>
<dbReference type="Gene3D" id="2.40.170.20">
    <property type="entry name" value="TonB-dependent receptor, beta-barrel domain"/>
    <property type="match status" value="1"/>
</dbReference>